<evidence type="ECO:0000256" key="2">
    <source>
        <dbReference type="ARBA" id="ARBA00022526"/>
    </source>
</evidence>
<reference evidence="3 4" key="1">
    <citation type="submission" date="2020-07" db="EMBL/GenBank/DDBJ databases">
        <title>Genomic Encyclopedia of Type Strains, Phase IV (KMG-V): Genome sequencing to study the core and pangenomes of soil and plant-associated prokaryotes.</title>
        <authorList>
            <person name="Whitman W."/>
        </authorList>
    </citation>
    <scope>NUCLEOTIDE SEQUENCE [LARGE SCALE GENOMIC DNA]</scope>
    <source>
        <strain evidence="3 4">SAS40</strain>
    </source>
</reference>
<keyword evidence="2" id="KW-0313">Glucose metabolism</keyword>
<dbReference type="GO" id="GO:0017057">
    <property type="term" value="F:6-phosphogluconolactonase activity"/>
    <property type="evidence" value="ECO:0007669"/>
    <property type="project" value="TreeGrafter"/>
</dbReference>
<dbReference type="PANTHER" id="PTHR30344">
    <property type="entry name" value="6-PHOSPHOGLUCONOLACTONASE-RELATED"/>
    <property type="match status" value="1"/>
</dbReference>
<evidence type="ECO:0000313" key="4">
    <source>
        <dbReference type="Proteomes" id="UP000542125"/>
    </source>
</evidence>
<protein>
    <submittedName>
        <fullName evidence="3">6-phosphogluconolactonase (Cycloisomerase 2 family)</fullName>
    </submittedName>
</protein>
<dbReference type="InterPro" id="IPR019405">
    <property type="entry name" value="Lactonase_7-beta_prop"/>
</dbReference>
<name>A0A7Y9IUC3_9BURK</name>
<evidence type="ECO:0000313" key="3">
    <source>
        <dbReference type="EMBL" id="NYE83231.1"/>
    </source>
</evidence>
<dbReference type="EMBL" id="JACBYR010000001">
    <property type="protein sequence ID" value="NYE83231.1"/>
    <property type="molecule type" value="Genomic_DNA"/>
</dbReference>
<comment type="similarity">
    <text evidence="1">Belongs to the cycloisomerase 2 family.</text>
</comment>
<keyword evidence="4" id="KW-1185">Reference proteome</keyword>
<comment type="caution">
    <text evidence="3">The sequence shown here is derived from an EMBL/GenBank/DDBJ whole genome shotgun (WGS) entry which is preliminary data.</text>
</comment>
<keyword evidence="2" id="KW-0119">Carbohydrate metabolism</keyword>
<organism evidence="3 4">
    <name type="scientific">Pigmentiphaga litoralis</name>
    <dbReference type="NCBI Taxonomy" id="516702"/>
    <lineage>
        <taxon>Bacteria</taxon>
        <taxon>Pseudomonadati</taxon>
        <taxon>Pseudomonadota</taxon>
        <taxon>Betaproteobacteria</taxon>
        <taxon>Burkholderiales</taxon>
        <taxon>Alcaligenaceae</taxon>
        <taxon>Pigmentiphaga</taxon>
    </lineage>
</organism>
<dbReference type="Pfam" id="PF10282">
    <property type="entry name" value="Lactonase"/>
    <property type="match status" value="1"/>
</dbReference>
<dbReference type="GO" id="GO:0016853">
    <property type="term" value="F:isomerase activity"/>
    <property type="evidence" value="ECO:0007669"/>
    <property type="project" value="UniProtKB-KW"/>
</dbReference>
<dbReference type="InterPro" id="IPR050282">
    <property type="entry name" value="Cycloisomerase_2"/>
</dbReference>
<dbReference type="AlphaFoldDB" id="A0A7Y9IUC3"/>
<keyword evidence="3" id="KW-0413">Isomerase</keyword>
<gene>
    <name evidence="3" type="ORF">FHW18_002502</name>
</gene>
<dbReference type="GO" id="GO:0006006">
    <property type="term" value="P:glucose metabolic process"/>
    <property type="evidence" value="ECO:0007669"/>
    <property type="project" value="UniProtKB-KW"/>
</dbReference>
<dbReference type="Gene3D" id="2.130.10.10">
    <property type="entry name" value="YVTN repeat-like/Quinoprotein amine dehydrogenase"/>
    <property type="match status" value="1"/>
</dbReference>
<dbReference type="SUPFAM" id="SSF51004">
    <property type="entry name" value="C-terminal (heme d1) domain of cytochrome cd1-nitrite reductase"/>
    <property type="match status" value="1"/>
</dbReference>
<dbReference type="InterPro" id="IPR015943">
    <property type="entry name" value="WD40/YVTN_repeat-like_dom_sf"/>
</dbReference>
<dbReference type="Proteomes" id="UP000542125">
    <property type="component" value="Unassembled WGS sequence"/>
</dbReference>
<dbReference type="InterPro" id="IPR011048">
    <property type="entry name" value="Haem_d1_sf"/>
</dbReference>
<dbReference type="RefSeq" id="WP_179586725.1">
    <property type="nucleotide sequence ID" value="NZ_JACBYR010000001.1"/>
</dbReference>
<sequence>MPDTITLYSAVGATLTHYEVDADGATVQVRSSVELPAPLQYAWPHPTLPLLYCSTSNGGPRVASDINPVVVLEIGADGSPRLRDIHANLPHRAVHVCIDPTGRYMVNAHNFGGGALTVHRLRTNGDVDDQVNQEQKADFGIYPHQVRVFPSGRTVLISDRGNKAQAGKPEDPGALRTYGFEAGQLTPSQVIAPQGGFGFGPRHVDFHPTRPWIYVSDERENRLYMFRYSEGDEIEALPAHTLDTLADPAERKPRQIAGTVHVHPRGQCVYVANRADGTVDHDGRPVFNGGDNTIAVYAIDPDTGEPRILQHADTHGFHARTFACDPEGRVLVAASIKPMDVVGEGDQIVTVPAALAVFRIAEDGRLTFIRRIDVPTPPGRMQYWMGIIAGHAFQG</sequence>
<proteinExistence type="inferred from homology"/>
<accession>A0A7Y9IUC3</accession>
<dbReference type="PANTHER" id="PTHR30344:SF1">
    <property type="entry name" value="6-PHOSPHOGLUCONOLACTONASE"/>
    <property type="match status" value="1"/>
</dbReference>
<evidence type="ECO:0000256" key="1">
    <source>
        <dbReference type="ARBA" id="ARBA00005564"/>
    </source>
</evidence>